<dbReference type="Proteomes" id="UP000285523">
    <property type="component" value="Unassembled WGS sequence"/>
</dbReference>
<dbReference type="GO" id="GO:0016075">
    <property type="term" value="P:rRNA catabolic process"/>
    <property type="evidence" value="ECO:0007669"/>
    <property type="project" value="TreeGrafter"/>
</dbReference>
<dbReference type="OrthoDB" id="3196747at2"/>
<comment type="caution">
    <text evidence="1">The sequence shown here is derived from an EMBL/GenBank/DDBJ whole genome shotgun (WGS) entry which is preliminary data.</text>
</comment>
<dbReference type="PANTHER" id="PTHR33988">
    <property type="entry name" value="ENDORIBONUCLEASE MAZF-RELATED"/>
    <property type="match status" value="1"/>
</dbReference>
<evidence type="ECO:0000313" key="1">
    <source>
        <dbReference type="EMBL" id="RJF74801.1"/>
    </source>
</evidence>
<dbReference type="GO" id="GO:0006402">
    <property type="term" value="P:mRNA catabolic process"/>
    <property type="evidence" value="ECO:0007669"/>
    <property type="project" value="TreeGrafter"/>
</dbReference>
<sequence length="107" mass="11612">MMYGDLITVALRGEYGKPRPALIVQSNRYAHLNSVTVLPLTSHLTDSEPCRVMIAPSPTNGLRERSLVMVDKAATVLREKTGPVIGRLSPEDISAVNRALAIFLGIV</sequence>
<accession>A0A418VFG6</accession>
<name>A0A418VFG6_RHOPL</name>
<dbReference type="Gene3D" id="2.30.30.110">
    <property type="match status" value="1"/>
</dbReference>
<dbReference type="GO" id="GO:0003677">
    <property type="term" value="F:DNA binding"/>
    <property type="evidence" value="ECO:0007669"/>
    <property type="project" value="InterPro"/>
</dbReference>
<gene>
    <name evidence="1" type="ORF">D4Q52_11870</name>
</gene>
<protein>
    <submittedName>
        <fullName evidence="1">Type II toxin-antitoxin system PemK/MazF family toxin</fullName>
    </submittedName>
</protein>
<dbReference type="GO" id="GO:0004521">
    <property type="term" value="F:RNA endonuclease activity"/>
    <property type="evidence" value="ECO:0007669"/>
    <property type="project" value="TreeGrafter"/>
</dbReference>
<dbReference type="PANTHER" id="PTHR33988:SF2">
    <property type="entry name" value="ENDORIBONUCLEASE MAZF"/>
    <property type="match status" value="1"/>
</dbReference>
<dbReference type="InterPro" id="IPR011067">
    <property type="entry name" value="Plasmid_toxin/cell-grow_inhib"/>
</dbReference>
<dbReference type="Pfam" id="PF02452">
    <property type="entry name" value="PemK_toxin"/>
    <property type="match status" value="1"/>
</dbReference>
<proteinExistence type="predicted"/>
<organism evidence="1 2">
    <name type="scientific">Rhodopseudomonas palustris</name>
    <dbReference type="NCBI Taxonomy" id="1076"/>
    <lineage>
        <taxon>Bacteria</taxon>
        <taxon>Pseudomonadati</taxon>
        <taxon>Pseudomonadota</taxon>
        <taxon>Alphaproteobacteria</taxon>
        <taxon>Hyphomicrobiales</taxon>
        <taxon>Nitrobacteraceae</taxon>
        <taxon>Rhodopseudomonas</taxon>
    </lineage>
</organism>
<reference evidence="1 2" key="1">
    <citation type="submission" date="2018-09" db="EMBL/GenBank/DDBJ databases">
        <title>Draft genome sequence of Rhodopseudomonas palustris 2.1.18.</title>
        <authorList>
            <person name="Robertson S.L."/>
            <person name="Meyer T.E."/>
            <person name="Kyndt J.A."/>
        </authorList>
    </citation>
    <scope>NUCLEOTIDE SEQUENCE [LARGE SCALE GENOMIC DNA]</scope>
    <source>
        <strain evidence="1 2">2.1.18</strain>
    </source>
</reference>
<dbReference type="InterPro" id="IPR003477">
    <property type="entry name" value="PemK-like"/>
</dbReference>
<dbReference type="EMBL" id="QYYD01000010">
    <property type="protein sequence ID" value="RJF74801.1"/>
    <property type="molecule type" value="Genomic_DNA"/>
</dbReference>
<evidence type="ECO:0000313" key="2">
    <source>
        <dbReference type="Proteomes" id="UP000285523"/>
    </source>
</evidence>
<dbReference type="SUPFAM" id="SSF50118">
    <property type="entry name" value="Cell growth inhibitor/plasmid maintenance toxic component"/>
    <property type="match status" value="1"/>
</dbReference>
<dbReference type="AlphaFoldDB" id="A0A418VFG6"/>